<dbReference type="Proteomes" id="UP001174839">
    <property type="component" value="Unassembled WGS sequence"/>
</dbReference>
<proteinExistence type="predicted"/>
<evidence type="ECO:0000313" key="4">
    <source>
        <dbReference type="EMBL" id="MDM9631147.1"/>
    </source>
</evidence>
<evidence type="ECO:0000256" key="1">
    <source>
        <dbReference type="ARBA" id="ARBA00022679"/>
    </source>
</evidence>
<keyword evidence="1 4" id="KW-0808">Transferase</keyword>
<evidence type="ECO:0000313" key="5">
    <source>
        <dbReference type="Proteomes" id="UP001174839"/>
    </source>
</evidence>
<comment type="caution">
    <text evidence="4">The sequence shown here is derived from an EMBL/GenBank/DDBJ whole genome shotgun (WGS) entry which is preliminary data.</text>
</comment>
<reference evidence="4" key="1">
    <citation type="submission" date="2023-06" db="EMBL/GenBank/DDBJ databases">
        <title>Robiginitalea aurantiacus sp. nov. and Algoriphagus sediminis sp. nov., isolated from coastal sediment.</title>
        <authorList>
            <person name="Zhou Z.Y."/>
            <person name="An J."/>
            <person name="Jia Y.W."/>
            <person name="Du Z.J."/>
        </authorList>
    </citation>
    <scope>NUCLEOTIDE SEQUENCE</scope>
    <source>
        <strain evidence="4">M39</strain>
    </source>
</reference>
<accession>A0ABT7WDZ9</accession>
<dbReference type="RefSeq" id="WP_289724513.1">
    <property type="nucleotide sequence ID" value="NZ_JAUDUY010000003.1"/>
</dbReference>
<evidence type="ECO:0000256" key="2">
    <source>
        <dbReference type="ARBA" id="ARBA00022737"/>
    </source>
</evidence>
<dbReference type="PROSITE" id="PS00101">
    <property type="entry name" value="HEXAPEP_TRANSFERASES"/>
    <property type="match status" value="1"/>
</dbReference>
<dbReference type="InterPro" id="IPR018357">
    <property type="entry name" value="Hexapep_transf_CS"/>
</dbReference>
<keyword evidence="3 4" id="KW-0012">Acyltransferase</keyword>
<dbReference type="InterPro" id="IPR011004">
    <property type="entry name" value="Trimer_LpxA-like_sf"/>
</dbReference>
<name>A0ABT7WDZ9_9FLAO</name>
<dbReference type="GO" id="GO:0016746">
    <property type="term" value="F:acyltransferase activity"/>
    <property type="evidence" value="ECO:0007669"/>
    <property type="project" value="UniProtKB-KW"/>
</dbReference>
<dbReference type="PANTHER" id="PTHR23416">
    <property type="entry name" value="SIALIC ACID SYNTHASE-RELATED"/>
    <property type="match status" value="1"/>
</dbReference>
<evidence type="ECO:0000256" key="3">
    <source>
        <dbReference type="ARBA" id="ARBA00023315"/>
    </source>
</evidence>
<keyword evidence="2" id="KW-0677">Repeat</keyword>
<organism evidence="4 5">
    <name type="scientific">Robiginitalea aurantiaca</name>
    <dbReference type="NCBI Taxonomy" id="3056915"/>
    <lineage>
        <taxon>Bacteria</taxon>
        <taxon>Pseudomonadati</taxon>
        <taxon>Bacteroidota</taxon>
        <taxon>Flavobacteriia</taxon>
        <taxon>Flavobacteriales</taxon>
        <taxon>Flavobacteriaceae</taxon>
        <taxon>Robiginitalea</taxon>
    </lineage>
</organism>
<dbReference type="EMBL" id="JAUDUY010000003">
    <property type="protein sequence ID" value="MDM9631147.1"/>
    <property type="molecule type" value="Genomic_DNA"/>
</dbReference>
<dbReference type="Gene3D" id="2.160.10.10">
    <property type="entry name" value="Hexapeptide repeat proteins"/>
    <property type="match status" value="1"/>
</dbReference>
<gene>
    <name evidence="4" type="ORF">QU605_06685</name>
</gene>
<dbReference type="InterPro" id="IPR051159">
    <property type="entry name" value="Hexapeptide_acetyltransf"/>
</dbReference>
<keyword evidence="5" id="KW-1185">Reference proteome</keyword>
<sequence>MPKSFLKILKKIFKSENQFDDFFTFIIWGPLTNFKFFKSFYFDFKNHGEIENRGRLYLGFLSNQMGFQPKSRGVFRVYKTGKVQINGFVRIAKGCKIYVSGNLRIGNGTYINPNTLIFTREKIHIGEHCAISWDCQILDDDFHLVGTNPKSHKPIIIGDKVLIGSKTTILKGVTIGSGTIIGSGSVVVKSIPPNSIAAGNPAKVIQSNTTWK</sequence>
<dbReference type="CDD" id="cd04647">
    <property type="entry name" value="LbH_MAT_like"/>
    <property type="match status" value="1"/>
</dbReference>
<protein>
    <submittedName>
        <fullName evidence="4">Acyltransferase</fullName>
        <ecNumber evidence="4">2.3.1.-</ecNumber>
    </submittedName>
</protein>
<dbReference type="PANTHER" id="PTHR23416:SF78">
    <property type="entry name" value="LIPOPOLYSACCHARIDE BIOSYNTHESIS O-ACETYL TRANSFERASE WBBJ-RELATED"/>
    <property type="match status" value="1"/>
</dbReference>
<dbReference type="InterPro" id="IPR001451">
    <property type="entry name" value="Hexapep"/>
</dbReference>
<dbReference type="SUPFAM" id="SSF51161">
    <property type="entry name" value="Trimeric LpxA-like enzymes"/>
    <property type="match status" value="1"/>
</dbReference>
<dbReference type="Pfam" id="PF00132">
    <property type="entry name" value="Hexapep"/>
    <property type="match status" value="1"/>
</dbReference>
<dbReference type="EC" id="2.3.1.-" evidence="4"/>